<proteinExistence type="predicted"/>
<keyword evidence="2" id="KW-1185">Reference proteome</keyword>
<dbReference type="Proteomes" id="UP000094329">
    <property type="component" value="Unassembled WGS sequence"/>
</dbReference>
<sequence>MDIVALFDEIVKNPYKNNMLNKIQIDQVASIQEVIGVESSQLRCSTHNVTDYSKYYSDVSHVFRTSS</sequence>
<dbReference type="RefSeq" id="WP_069312999.1">
    <property type="nucleotide sequence ID" value="NZ_MDTU01000001.1"/>
</dbReference>
<protein>
    <submittedName>
        <fullName evidence="1">Uncharacterized protein</fullName>
    </submittedName>
</protein>
<dbReference type="EMBL" id="MDTU01000001">
    <property type="protein sequence ID" value="ODN43200.1"/>
    <property type="molecule type" value="Genomic_DNA"/>
</dbReference>
<organism evidence="1 2">
    <name type="scientific">Piscirickettsia litoralis</name>
    <dbReference type="NCBI Taxonomy" id="1891921"/>
    <lineage>
        <taxon>Bacteria</taxon>
        <taxon>Pseudomonadati</taxon>
        <taxon>Pseudomonadota</taxon>
        <taxon>Gammaproteobacteria</taxon>
        <taxon>Thiotrichales</taxon>
        <taxon>Piscirickettsiaceae</taxon>
        <taxon>Piscirickettsia</taxon>
    </lineage>
</organism>
<comment type="caution">
    <text evidence="1">The sequence shown here is derived from an EMBL/GenBank/DDBJ whole genome shotgun (WGS) entry which is preliminary data.</text>
</comment>
<evidence type="ECO:0000313" key="2">
    <source>
        <dbReference type="Proteomes" id="UP000094329"/>
    </source>
</evidence>
<name>A0ABX3A3U9_9GAMM</name>
<accession>A0ABX3A3U9</accession>
<evidence type="ECO:0000313" key="1">
    <source>
        <dbReference type="EMBL" id="ODN43200.1"/>
    </source>
</evidence>
<reference evidence="1 2" key="1">
    <citation type="submission" date="2016-08" db="EMBL/GenBank/DDBJ databases">
        <title>Draft genome sequence of Candidatus Piscirickettsia litoralis, from seawater.</title>
        <authorList>
            <person name="Wan X."/>
            <person name="Lee A.J."/>
            <person name="Hou S."/>
            <person name="Donachie S.P."/>
        </authorList>
    </citation>
    <scope>NUCLEOTIDE SEQUENCE [LARGE SCALE GENOMIC DNA]</scope>
    <source>
        <strain evidence="1 2">Y2</strain>
    </source>
</reference>
<gene>
    <name evidence="1" type="ORF">BGC07_10065</name>
</gene>